<feature type="domain" description="ATPase AAA-type core" evidence="1">
    <location>
        <begin position="26"/>
        <end position="371"/>
    </location>
</feature>
<dbReference type="InterPro" id="IPR014555">
    <property type="entry name" value="RecF-like"/>
</dbReference>
<dbReference type="InterPro" id="IPR027417">
    <property type="entry name" value="P-loop_NTPase"/>
</dbReference>
<keyword evidence="3" id="KW-1185">Reference proteome</keyword>
<dbReference type="PANTHER" id="PTHR32182:SF22">
    <property type="entry name" value="ATP-DEPENDENT ENDONUCLEASE, OLD FAMILY-RELATED"/>
    <property type="match status" value="1"/>
</dbReference>
<proteinExistence type="predicted"/>
<dbReference type="SUPFAM" id="SSF52540">
    <property type="entry name" value="P-loop containing nucleoside triphosphate hydrolases"/>
    <property type="match status" value="1"/>
</dbReference>
<dbReference type="AlphaFoldDB" id="A0A6H1TUS1"/>
<evidence type="ECO:0000313" key="3">
    <source>
        <dbReference type="Proteomes" id="UP000500857"/>
    </source>
</evidence>
<dbReference type="CDD" id="cd00267">
    <property type="entry name" value="ABC_ATPase"/>
    <property type="match status" value="1"/>
</dbReference>
<dbReference type="EMBL" id="CP051167">
    <property type="protein sequence ID" value="QIZ69897.1"/>
    <property type="molecule type" value="Genomic_DNA"/>
</dbReference>
<protein>
    <submittedName>
        <fullName evidence="2">AAA family ATPase</fullName>
    </submittedName>
</protein>
<evidence type="ECO:0000313" key="2">
    <source>
        <dbReference type="EMBL" id="QIZ69897.1"/>
    </source>
</evidence>
<dbReference type="KEGG" id="oxy:HCG48_04285"/>
<reference evidence="2 3" key="1">
    <citation type="submission" date="2020-04" db="EMBL/GenBank/DDBJ databases">
        <authorList>
            <person name="Basu S."/>
            <person name="Maruthanayagam V."/>
            <person name="Chakraborty S."/>
            <person name="Pramanik A."/>
            <person name="Mukherjee J."/>
            <person name="Brink B."/>
        </authorList>
    </citation>
    <scope>NUCLEOTIDE SEQUENCE [LARGE SCALE GENOMIC DNA]</scope>
    <source>
        <strain evidence="2 3">AP17</strain>
    </source>
</reference>
<dbReference type="RefSeq" id="WP_168568054.1">
    <property type="nucleotide sequence ID" value="NZ_CP051167.1"/>
</dbReference>
<evidence type="ECO:0000259" key="1">
    <source>
        <dbReference type="Pfam" id="PF13304"/>
    </source>
</evidence>
<dbReference type="GO" id="GO:0006302">
    <property type="term" value="P:double-strand break repair"/>
    <property type="evidence" value="ECO:0007669"/>
    <property type="project" value="TreeGrafter"/>
</dbReference>
<dbReference type="Proteomes" id="UP000500857">
    <property type="component" value="Chromosome"/>
</dbReference>
<dbReference type="InterPro" id="IPR003959">
    <property type="entry name" value="ATPase_AAA_core"/>
</dbReference>
<name>A0A6H1TUS1_9CYAN</name>
<gene>
    <name evidence="2" type="ORF">HCG48_04285</name>
</gene>
<dbReference type="PANTHER" id="PTHR32182">
    <property type="entry name" value="DNA REPLICATION AND REPAIR PROTEIN RECF"/>
    <property type="match status" value="1"/>
</dbReference>
<organism evidence="2 3">
    <name type="scientific">Oxynema aestuarii AP17</name>
    <dbReference type="NCBI Taxonomy" id="2064643"/>
    <lineage>
        <taxon>Bacteria</taxon>
        <taxon>Bacillati</taxon>
        <taxon>Cyanobacteriota</taxon>
        <taxon>Cyanophyceae</taxon>
        <taxon>Oscillatoriophycideae</taxon>
        <taxon>Oscillatoriales</taxon>
        <taxon>Oscillatoriaceae</taxon>
        <taxon>Oxynema</taxon>
        <taxon>Oxynema aestuarii</taxon>
    </lineage>
</organism>
<dbReference type="Pfam" id="PF13304">
    <property type="entry name" value="AAA_21"/>
    <property type="match status" value="1"/>
</dbReference>
<dbReference type="GO" id="GO:0016887">
    <property type="term" value="F:ATP hydrolysis activity"/>
    <property type="evidence" value="ECO:0007669"/>
    <property type="project" value="InterPro"/>
</dbReference>
<accession>A0A6H1TUS1</accession>
<sequence length="427" mass="49054">MSLLSIWAKDYKNLNFYETPLEFDRLNLLVGPNGSGKSNLIALLRFLQLSVSQSFGSVSGFRYACEELGGSHVLSFNLDRPGTVLLKYKFEGIEETRYQPIYLEIKLFISKLTNSAEIHEELLYSPINGDENNPFYYYKLHNHQLNTGVVSILQPDGSQKFQRISNVPLDSLGLLVINELIQQENEEIRELLLRSNIYSVRRHLLNGIESWRFYNANNMNLKEIRESEPKIGSGALNLHLSETGENLAAVLDELCNESFDFEDQFNDAVKQFLPMTRRIRSTRAGRLNLTIEWVVEGLDEVLYLRDMSDGSVRMLCWAIILLSHRLPSLLVIDEPEMGIHVAWMKVLAGWIEYASRQTTIIVSTHSPDLLDRFTDRSESVICHNLNNRGFASMDRIEQNQFQSRLQEGWELGDLYRVGDPSIGAWPW</sequence>
<dbReference type="GO" id="GO:0000731">
    <property type="term" value="P:DNA synthesis involved in DNA repair"/>
    <property type="evidence" value="ECO:0007669"/>
    <property type="project" value="TreeGrafter"/>
</dbReference>
<dbReference type="PIRSF" id="PIRSF029347">
    <property type="entry name" value="RecF"/>
    <property type="match status" value="1"/>
</dbReference>
<dbReference type="Gene3D" id="3.40.50.300">
    <property type="entry name" value="P-loop containing nucleotide triphosphate hydrolases"/>
    <property type="match status" value="1"/>
</dbReference>
<dbReference type="GO" id="GO:0005524">
    <property type="term" value="F:ATP binding"/>
    <property type="evidence" value="ECO:0007669"/>
    <property type="project" value="InterPro"/>
</dbReference>